<comment type="caution">
    <text evidence="1">The sequence shown here is derived from an EMBL/GenBank/DDBJ whole genome shotgun (WGS) entry which is preliminary data.</text>
</comment>
<name>A0A368BMC9_9GAMM</name>
<accession>A0A368BMC9</accession>
<sequence length="393" mass="45716">MLVNLFNTVKSYGVPVTLREFLDLLNGLDQKLVFADWNKFYFLARTLLVKDEKYFDKFDRAFDIYFRGIKSMDDILKMLIPDDWVRQKFEKELSKEDLEKINSLGGLDKLLEEFKKRLEEQEKAHHGGNKWIGTAGTSPFGNAGQHPNGMRVGGKSNKGMAAKVWEERQFQNLDDSLQLGTRNIKIALRKLRKMTRTSDRWEFNLDGTIKSTAKNAGYLEIEYLREKLNDINLIVFFDVGGSMDPFVKVCEELFSAAKSEFKNLEYYYFHNCIYESVWKDNFRRNENRIPTQSILNKFSKNHKILIVGDASMAPYELTNSGGSIEHWNDESGEKWLKKIQSHFYKTAWLNPVHQDHWDYTSTIRMISGLMDQKMFPLTIGGISEAVGFLSKRN</sequence>
<reference evidence="1 2" key="1">
    <citation type="journal article" date="2018" name="Microbiome">
        <title>Fine metagenomic profile of the Mediterranean stratified and mixed water columns revealed by assembly and recruitment.</title>
        <authorList>
            <person name="Haro-Moreno J.M."/>
            <person name="Lopez-Perez M."/>
            <person name="De La Torre J.R."/>
            <person name="Picazo A."/>
            <person name="Camacho A."/>
            <person name="Rodriguez-Valera F."/>
        </authorList>
    </citation>
    <scope>NUCLEOTIDE SEQUENCE [LARGE SCALE GENOMIC DNA]</scope>
    <source>
        <strain evidence="1">MED-G83</strain>
    </source>
</reference>
<dbReference type="Proteomes" id="UP000252147">
    <property type="component" value="Unassembled WGS sequence"/>
</dbReference>
<evidence type="ECO:0000313" key="2">
    <source>
        <dbReference type="Proteomes" id="UP000252147"/>
    </source>
</evidence>
<dbReference type="PANTHER" id="PTHR39338">
    <property type="entry name" value="BLL5662 PROTEIN-RELATED"/>
    <property type="match status" value="1"/>
</dbReference>
<dbReference type="PANTHER" id="PTHR39338:SF7">
    <property type="entry name" value="BLL6692 PROTEIN"/>
    <property type="match status" value="1"/>
</dbReference>
<gene>
    <name evidence="1" type="ORF">DBW97_02810</name>
</gene>
<evidence type="ECO:0008006" key="3">
    <source>
        <dbReference type="Google" id="ProtNLM"/>
    </source>
</evidence>
<dbReference type="AlphaFoldDB" id="A0A368BMC9"/>
<evidence type="ECO:0000313" key="1">
    <source>
        <dbReference type="EMBL" id="RCL38450.1"/>
    </source>
</evidence>
<dbReference type="EMBL" id="QOPD01000003">
    <property type="protein sequence ID" value="RCL38450.1"/>
    <property type="molecule type" value="Genomic_DNA"/>
</dbReference>
<protein>
    <recommendedName>
        <fullName evidence="3">VWA domain-containing protein</fullName>
    </recommendedName>
</protein>
<proteinExistence type="predicted"/>
<organism evidence="1 2">
    <name type="scientific">SAR86 cluster bacterium</name>
    <dbReference type="NCBI Taxonomy" id="2030880"/>
    <lineage>
        <taxon>Bacteria</taxon>
        <taxon>Pseudomonadati</taxon>
        <taxon>Pseudomonadota</taxon>
        <taxon>Gammaproteobacteria</taxon>
        <taxon>SAR86 cluster</taxon>
    </lineage>
</organism>